<evidence type="ECO:0000313" key="1">
    <source>
        <dbReference type="EMBL" id="KGE51739.1"/>
    </source>
</evidence>
<reference evidence="1 2" key="1">
    <citation type="submission" date="2014-09" db="EMBL/GenBank/DDBJ databases">
        <title>A draft genome sequence for Xanthomonas axonopodis pv. vasculorum NCPPB 900.</title>
        <authorList>
            <person name="Harrison J."/>
            <person name="Studholme D.J."/>
        </authorList>
    </citation>
    <scope>NUCLEOTIDE SEQUENCE [LARGE SCALE GENOMIC DNA]</scope>
    <source>
        <strain evidence="1 2">NCPPB 900</strain>
    </source>
</reference>
<dbReference type="eggNOG" id="COG2879">
    <property type="taxonomic scope" value="Bacteria"/>
</dbReference>
<dbReference type="GeneID" id="66911968"/>
<dbReference type="STRING" id="325777.GW15_0212725"/>
<dbReference type="InterPro" id="IPR007423">
    <property type="entry name" value="Sel_put"/>
</dbReference>
<proteinExistence type="predicted"/>
<comment type="caution">
    <text evidence="1">The sequence shown here is derived from an EMBL/GenBank/DDBJ whole genome shotgun (WGS) entry which is preliminary data.</text>
</comment>
<name>A0A098PX58_9XANT</name>
<dbReference type="PANTHER" id="PTHR38453">
    <property type="entry name" value="CYTOPLASMIC PROTEIN-RELATED"/>
    <property type="match status" value="1"/>
</dbReference>
<dbReference type="Proteomes" id="UP000028012">
    <property type="component" value="Unassembled WGS sequence"/>
</dbReference>
<gene>
    <name evidence="1" type="ORF">GW15_0212725</name>
</gene>
<dbReference type="Pfam" id="PF04328">
    <property type="entry name" value="Sel_put"/>
    <property type="match status" value="1"/>
</dbReference>
<dbReference type="RefSeq" id="WP_003488133.1">
    <property type="nucleotide sequence ID" value="NZ_CP053649.1"/>
</dbReference>
<protein>
    <submittedName>
        <fullName evidence="1">Uncharacterized protein</fullName>
    </submittedName>
</protein>
<dbReference type="EMBL" id="JPHD02000086">
    <property type="protein sequence ID" value="KGE51739.1"/>
    <property type="molecule type" value="Genomic_DNA"/>
</dbReference>
<organism evidence="1 2">
    <name type="scientific">Xanthomonas axonopodis pv. vasculorum</name>
    <dbReference type="NCBI Taxonomy" id="325777"/>
    <lineage>
        <taxon>Bacteria</taxon>
        <taxon>Pseudomonadati</taxon>
        <taxon>Pseudomonadota</taxon>
        <taxon>Gammaproteobacteria</taxon>
        <taxon>Lysobacterales</taxon>
        <taxon>Lysobacteraceae</taxon>
        <taxon>Xanthomonas</taxon>
    </lineage>
</organism>
<dbReference type="HOGENOM" id="CLU_171734_1_0_6"/>
<accession>A0A098PX58</accession>
<sequence length="74" mass="8831">MGTQLVLASHYQAHRRIWRRLIQTARLCCGIPDYDNYVRHMLEKHPDKPVMDYPAFFRERQDARYGGKSGFRCC</sequence>
<evidence type="ECO:0000313" key="2">
    <source>
        <dbReference type="Proteomes" id="UP000028012"/>
    </source>
</evidence>
<dbReference type="AlphaFoldDB" id="A0A098PX58"/>
<dbReference type="PANTHER" id="PTHR38453:SF1">
    <property type="entry name" value="CYTOPLASMIC PROTEIN"/>
    <property type="match status" value="1"/>
</dbReference>